<dbReference type="Proteomes" id="UP000095038">
    <property type="component" value="Unassembled WGS sequence"/>
</dbReference>
<sequence>MDKFPFIQIKDVKLIIKAINSLSKSISILVNSCIDKDDYRKQLRALSNLQADSVKNGTYFETEKQDLLKLLSTPQMKLACQLASHYKESKLVIFKQIIEYPLNIAKDDLADLDRYYSNDIPNTDYNKNERNTVLNPMNIIFENPLKSMLPLNFENLPNNTFFNPDLVLPLIFQSKFNHLKKFASLEYNKSVENNFRLINLGKSFYKYSLFYFLNHKINDLSIEKIFSIYFSMFDVRFISNFFFYFQIDKKLISYLSTQNLTDITIKNVEEILSSNFLSYFDILNLFSNFFFSSLGASIYLENNFNFAYEIVQTLFIIYRDSFKNNFEQDPKNSFKNNLRFEFNDEFLIDDNNRKHFSFENLENNEIYNEVPNLKIELSKYDQFKKTFNHPDAYDIFELRKSIKSIDNCAFLFQQQSGSFYKVRLTPLGYFVSVGYGTSIEEAEYYCTKNCLKNLKKLEQIIENSHQNTLYTNQIIKLICSLKEKYNILDNFDTNDIEMENKTEKDKASGYNSDYNAGQEEFKKETHHDQSSNSPEQNYQQTFSSASSSSNLNPGFNSNANILNIDWDAKNKLYGKLGKVKLIPIYRFDLVSGRSRARIYVRNNLLGEGVGQNKKHSAQIAAMNALKNTDILNNLRNEDLD</sequence>
<dbReference type="EMBL" id="KV454475">
    <property type="protein sequence ID" value="ODV64488.1"/>
    <property type="molecule type" value="Genomic_DNA"/>
</dbReference>
<accession>A0A1D2VSD2</accession>
<feature type="compositionally biased region" description="Basic and acidic residues" evidence="1">
    <location>
        <begin position="520"/>
        <end position="529"/>
    </location>
</feature>
<dbReference type="SMART" id="SM00358">
    <property type="entry name" value="DSRM"/>
    <property type="match status" value="1"/>
</dbReference>
<evidence type="ECO:0000256" key="1">
    <source>
        <dbReference type="SAM" id="MobiDB-lite"/>
    </source>
</evidence>
<dbReference type="GeneID" id="30966191"/>
<dbReference type="RefSeq" id="XP_020050795.1">
    <property type="nucleotide sequence ID" value="XM_020192555.1"/>
</dbReference>
<evidence type="ECO:0000313" key="3">
    <source>
        <dbReference type="EMBL" id="ODV64488.1"/>
    </source>
</evidence>
<dbReference type="OrthoDB" id="4087411at2759"/>
<gene>
    <name evidence="3" type="ORF">ASCRUDRAFT_74099</name>
</gene>
<keyword evidence="4" id="KW-1185">Reference proteome</keyword>
<feature type="region of interest" description="Disordered" evidence="1">
    <location>
        <begin position="520"/>
        <end position="551"/>
    </location>
</feature>
<feature type="domain" description="DRBM" evidence="2">
    <location>
        <begin position="568"/>
        <end position="629"/>
    </location>
</feature>
<name>A0A1D2VSD2_9ASCO</name>
<dbReference type="InterPro" id="IPR040540">
    <property type="entry name" value="RNase_3_N"/>
</dbReference>
<dbReference type="Gene3D" id="3.30.160.20">
    <property type="match status" value="1"/>
</dbReference>
<dbReference type="SUPFAM" id="SSF54768">
    <property type="entry name" value="dsRNA-binding domain-like"/>
    <property type="match status" value="1"/>
</dbReference>
<proteinExistence type="predicted"/>
<evidence type="ECO:0000313" key="4">
    <source>
        <dbReference type="Proteomes" id="UP000095038"/>
    </source>
</evidence>
<dbReference type="Pfam" id="PF18497">
    <property type="entry name" value="RNase_3_N"/>
    <property type="match status" value="1"/>
</dbReference>
<feature type="compositionally biased region" description="Polar residues" evidence="1">
    <location>
        <begin position="530"/>
        <end position="542"/>
    </location>
</feature>
<dbReference type="InterPro" id="IPR014720">
    <property type="entry name" value="dsRBD_dom"/>
</dbReference>
<evidence type="ECO:0000259" key="2">
    <source>
        <dbReference type="SMART" id="SM00358"/>
    </source>
</evidence>
<reference evidence="4" key="1">
    <citation type="submission" date="2016-05" db="EMBL/GenBank/DDBJ databases">
        <title>Comparative genomics of biotechnologically important yeasts.</title>
        <authorList>
            <consortium name="DOE Joint Genome Institute"/>
            <person name="Riley R."/>
            <person name="Haridas S."/>
            <person name="Wolfe K.H."/>
            <person name="Lopes M.R."/>
            <person name="Hittinger C.T."/>
            <person name="Goker M."/>
            <person name="Salamov A."/>
            <person name="Wisecaver J."/>
            <person name="Long T.M."/>
            <person name="Aerts A.L."/>
            <person name="Barry K."/>
            <person name="Choi C."/>
            <person name="Clum A."/>
            <person name="Coughlan A.Y."/>
            <person name="Deshpande S."/>
            <person name="Douglass A.P."/>
            <person name="Hanson S.J."/>
            <person name="Klenk H.-P."/>
            <person name="Labutti K."/>
            <person name="Lapidus A."/>
            <person name="Lindquist E."/>
            <person name="Lipzen A."/>
            <person name="Meier-Kolthoff J.P."/>
            <person name="Ohm R.A."/>
            <person name="Otillar R.P."/>
            <person name="Pangilinan J."/>
            <person name="Peng Y."/>
            <person name="Rokas A."/>
            <person name="Rosa C.A."/>
            <person name="Scheuner C."/>
            <person name="Sibirny A.A."/>
            <person name="Slot J.C."/>
            <person name="Stielow J.B."/>
            <person name="Sun H."/>
            <person name="Kurtzman C.P."/>
            <person name="Blackwell M."/>
            <person name="Grigoriev I.V."/>
            <person name="Jeffries T.W."/>
        </authorList>
    </citation>
    <scope>NUCLEOTIDE SEQUENCE [LARGE SCALE GENOMIC DNA]</scope>
    <source>
        <strain evidence="4">DSM 1968</strain>
    </source>
</reference>
<dbReference type="InParanoid" id="A0A1D2VSD2"/>
<dbReference type="AlphaFoldDB" id="A0A1D2VSD2"/>
<organism evidence="3 4">
    <name type="scientific">Ascoidea rubescens DSM 1968</name>
    <dbReference type="NCBI Taxonomy" id="1344418"/>
    <lineage>
        <taxon>Eukaryota</taxon>
        <taxon>Fungi</taxon>
        <taxon>Dikarya</taxon>
        <taxon>Ascomycota</taxon>
        <taxon>Saccharomycotina</taxon>
        <taxon>Saccharomycetes</taxon>
        <taxon>Ascoideaceae</taxon>
        <taxon>Ascoidea</taxon>
    </lineage>
</organism>
<dbReference type="Pfam" id="PF00035">
    <property type="entry name" value="dsrm"/>
    <property type="match status" value="1"/>
</dbReference>
<protein>
    <recommendedName>
        <fullName evidence="2">DRBM domain-containing protein</fullName>
    </recommendedName>
</protein>